<dbReference type="AlphaFoldDB" id="A0A7L3N2V3"/>
<dbReference type="GO" id="GO:0016874">
    <property type="term" value="F:ligase activity"/>
    <property type="evidence" value="ECO:0007669"/>
    <property type="project" value="UniProtKB-KW"/>
</dbReference>
<keyword evidence="1" id="KW-0479">Metal-binding</keyword>
<dbReference type="OrthoDB" id="8062037at2759"/>
<dbReference type="InterPro" id="IPR013083">
    <property type="entry name" value="Znf_RING/FYVE/PHD"/>
</dbReference>
<dbReference type="Gene3D" id="3.30.40.10">
    <property type="entry name" value="Zinc/RING finger domain, C3HC4 (zinc finger)"/>
    <property type="match status" value="1"/>
</dbReference>
<dbReference type="PROSITE" id="PS50089">
    <property type="entry name" value="ZF_RING_2"/>
    <property type="match status" value="1"/>
</dbReference>
<dbReference type="SMART" id="SM00184">
    <property type="entry name" value="RING"/>
    <property type="match status" value="1"/>
</dbReference>
<keyword evidence="8" id="KW-1185">Reference proteome</keyword>
<comment type="caution">
    <text evidence="7">The sequence shown here is derived from an EMBL/GenBank/DDBJ whole genome shotgun (WGS) entry which is preliminary data.</text>
</comment>
<evidence type="ECO:0000256" key="2">
    <source>
        <dbReference type="ARBA" id="ARBA00022771"/>
    </source>
</evidence>
<dbReference type="GO" id="GO:0008270">
    <property type="term" value="F:zinc ion binding"/>
    <property type="evidence" value="ECO:0007669"/>
    <property type="project" value="UniProtKB-KW"/>
</dbReference>
<dbReference type="Proteomes" id="UP000579904">
    <property type="component" value="Unassembled WGS sequence"/>
</dbReference>
<organism evidence="7 8">
    <name type="scientific">Oreotrochilus melanogaster</name>
    <dbReference type="NCBI Taxonomy" id="689266"/>
    <lineage>
        <taxon>Eukaryota</taxon>
        <taxon>Metazoa</taxon>
        <taxon>Chordata</taxon>
        <taxon>Craniata</taxon>
        <taxon>Vertebrata</taxon>
        <taxon>Euteleostomi</taxon>
        <taxon>Archelosauria</taxon>
        <taxon>Archosauria</taxon>
        <taxon>Dinosauria</taxon>
        <taxon>Saurischia</taxon>
        <taxon>Theropoda</taxon>
        <taxon>Coelurosauria</taxon>
        <taxon>Aves</taxon>
        <taxon>Neognathae</taxon>
        <taxon>Neoaves</taxon>
        <taxon>Strisores</taxon>
        <taxon>Apodiformes</taxon>
        <taxon>Trochilidae</taxon>
        <taxon>Oreotrochilus</taxon>
    </lineage>
</organism>
<evidence type="ECO:0000313" key="8">
    <source>
        <dbReference type="Proteomes" id="UP000579904"/>
    </source>
</evidence>
<dbReference type="SUPFAM" id="SSF57850">
    <property type="entry name" value="RING/U-box"/>
    <property type="match status" value="1"/>
</dbReference>
<sequence>KARPAHKNASSKNPPQPNLQPWGNVGAVPKSKWKKMDSSDSSDETCAICCDDELNTDSCELECGHLFHRICIRKWITQQSSTCPVCRTHALLPEEFPELPVRNKH</sequence>
<feature type="non-terminal residue" evidence="7">
    <location>
        <position position="1"/>
    </location>
</feature>
<proteinExistence type="predicted"/>
<feature type="region of interest" description="Disordered" evidence="5">
    <location>
        <begin position="1"/>
        <end position="43"/>
    </location>
</feature>
<protein>
    <submittedName>
        <fullName evidence="7">DZIP3 ligase</fullName>
    </submittedName>
</protein>
<feature type="non-terminal residue" evidence="7">
    <location>
        <position position="105"/>
    </location>
</feature>
<dbReference type="Pfam" id="PF13639">
    <property type="entry name" value="zf-RING_2"/>
    <property type="match status" value="1"/>
</dbReference>
<keyword evidence="2 4" id="KW-0863">Zinc-finger</keyword>
<name>A0A7L3N2V3_9AVES</name>
<keyword evidence="3" id="KW-0862">Zinc</keyword>
<keyword evidence="7" id="KW-0436">Ligase</keyword>
<evidence type="ECO:0000259" key="6">
    <source>
        <dbReference type="PROSITE" id="PS50089"/>
    </source>
</evidence>
<accession>A0A7L3N2V3</accession>
<reference evidence="7 8" key="1">
    <citation type="submission" date="2019-09" db="EMBL/GenBank/DDBJ databases">
        <title>Bird 10,000 Genomes (B10K) Project - Family phase.</title>
        <authorList>
            <person name="Zhang G."/>
        </authorList>
    </citation>
    <scope>NUCLEOTIDE SEQUENCE [LARGE SCALE GENOMIC DNA]</scope>
    <source>
        <strain evidence="7">OUT-0002</strain>
    </source>
</reference>
<gene>
    <name evidence="7" type="primary">Dzip3</name>
    <name evidence="7" type="ORF">OREMEL_R00246</name>
</gene>
<dbReference type="PANTHER" id="PTHR17550">
    <property type="entry name" value="E3 UBIQUITIN-PROTEIN LIGASE TTC3"/>
    <property type="match status" value="1"/>
</dbReference>
<dbReference type="PANTHER" id="PTHR17550:SF4">
    <property type="entry name" value="E3 UBIQUITIN-PROTEIN LIGASE TTC3"/>
    <property type="match status" value="1"/>
</dbReference>
<feature type="domain" description="RING-type" evidence="6">
    <location>
        <begin position="46"/>
        <end position="87"/>
    </location>
</feature>
<dbReference type="InterPro" id="IPR001841">
    <property type="entry name" value="Znf_RING"/>
</dbReference>
<evidence type="ECO:0000256" key="3">
    <source>
        <dbReference type="ARBA" id="ARBA00022833"/>
    </source>
</evidence>
<dbReference type="EMBL" id="VZUB01002326">
    <property type="protein sequence ID" value="NXU72902.1"/>
    <property type="molecule type" value="Genomic_DNA"/>
</dbReference>
<evidence type="ECO:0000256" key="5">
    <source>
        <dbReference type="SAM" id="MobiDB-lite"/>
    </source>
</evidence>
<evidence type="ECO:0000313" key="7">
    <source>
        <dbReference type="EMBL" id="NXU72902.1"/>
    </source>
</evidence>
<evidence type="ECO:0000256" key="1">
    <source>
        <dbReference type="ARBA" id="ARBA00022723"/>
    </source>
</evidence>
<evidence type="ECO:0000256" key="4">
    <source>
        <dbReference type="PROSITE-ProRule" id="PRU00175"/>
    </source>
</evidence>